<sequence length="502" mass="56341">MNQISPNTPRSSNRRSSRVSDVSAALFDRIELQYADAIRNLQRELGFGFPFELGILSDIVVTTDTIAKVTLMRKGTQLLKKSTTKESRKQSGQLFIDSFDEGIPTPEHKEKGALKIKTWPKKERSEDPENPDRSRRPSSSTIVVSIDSLRLSVEDSDGEDVHVFLTRQLTNDKDVSRLLSQGYRFSESMFISKTMANKLRVPTDVMRQCFLDMYQLVNSTNTLQCIPSNTKKPVCVGAFVLIQEGKELSVLVDKAKRYTFPFTEILLDGSGTLEKIEIEYINTALQGCTLLEIARLTKTSPTNRLTNALGYAANQLLELGMFSKSLYQSSVLQTAVIDVPAFTITTSPCQLIIFTTLVKTPGSEAAVNRTFKEPFKCIPLSLYKLLSGHLTDQAADIYQREHQPHYSMQQQMYRQVGIPEPALKQNEPTGTSSSEDAGSPSSLKNQFSLPPPPRSKRKRLSGTITPFQTELSVIQTPWTILPAKSRFWWLESVIENMIHDSV</sequence>
<feature type="region of interest" description="Disordered" evidence="1">
    <location>
        <begin position="422"/>
        <end position="460"/>
    </location>
</feature>
<dbReference type="PANTHER" id="PTHR35152">
    <property type="entry name" value="DOMAIN SIGNALLING PROTEIN, PUTATIVE (AFU_ORTHOLOGUE AFUA_5G11310)-RELATED"/>
    <property type="match status" value="1"/>
</dbReference>
<dbReference type="PANTHER" id="PTHR35152:SF1">
    <property type="entry name" value="DOMAIN SIGNALLING PROTEIN, PUTATIVE (AFU_ORTHOLOGUE AFUA_5G11310)-RELATED"/>
    <property type="match status" value="1"/>
</dbReference>
<feature type="region of interest" description="Disordered" evidence="1">
    <location>
        <begin position="95"/>
        <end position="140"/>
    </location>
</feature>
<dbReference type="AlphaFoldDB" id="A0A367IN59"/>
<evidence type="ECO:0000313" key="2">
    <source>
        <dbReference type="EMBL" id="RCH79108.1"/>
    </source>
</evidence>
<dbReference type="STRING" id="4846.A0A367IN59"/>
<evidence type="ECO:0000256" key="1">
    <source>
        <dbReference type="SAM" id="MobiDB-lite"/>
    </source>
</evidence>
<feature type="compositionally biased region" description="Basic and acidic residues" evidence="1">
    <location>
        <begin position="120"/>
        <end position="135"/>
    </location>
</feature>
<accession>A0A367IN59</accession>
<protein>
    <submittedName>
        <fullName evidence="2">Uncharacterized protein</fullName>
    </submittedName>
</protein>
<organism evidence="2 3">
    <name type="scientific">Rhizopus stolonifer</name>
    <name type="common">Rhizopus nigricans</name>
    <dbReference type="NCBI Taxonomy" id="4846"/>
    <lineage>
        <taxon>Eukaryota</taxon>
        <taxon>Fungi</taxon>
        <taxon>Fungi incertae sedis</taxon>
        <taxon>Mucoromycota</taxon>
        <taxon>Mucoromycotina</taxon>
        <taxon>Mucoromycetes</taxon>
        <taxon>Mucorales</taxon>
        <taxon>Mucorineae</taxon>
        <taxon>Rhizopodaceae</taxon>
        <taxon>Rhizopus</taxon>
    </lineage>
</organism>
<keyword evidence="3" id="KW-1185">Reference proteome</keyword>
<dbReference type="OrthoDB" id="264015at2759"/>
<dbReference type="EMBL" id="PJQM01006783">
    <property type="protein sequence ID" value="RCH79108.1"/>
    <property type="molecule type" value="Genomic_DNA"/>
</dbReference>
<name>A0A367IN59_RHIST</name>
<evidence type="ECO:0000313" key="3">
    <source>
        <dbReference type="Proteomes" id="UP000253551"/>
    </source>
</evidence>
<gene>
    <name evidence="2" type="ORF">CU098_000243</name>
</gene>
<dbReference type="Proteomes" id="UP000253551">
    <property type="component" value="Unassembled WGS sequence"/>
</dbReference>
<feature type="compositionally biased region" description="Polar residues" evidence="1">
    <location>
        <begin position="426"/>
        <end position="447"/>
    </location>
</feature>
<reference evidence="2 3" key="1">
    <citation type="journal article" date="2018" name="G3 (Bethesda)">
        <title>Phylogenetic and Phylogenomic Definition of Rhizopus Species.</title>
        <authorList>
            <person name="Gryganskyi A.P."/>
            <person name="Golan J."/>
            <person name="Dolatabadi S."/>
            <person name="Mondo S."/>
            <person name="Robb S."/>
            <person name="Idnurm A."/>
            <person name="Muszewska A."/>
            <person name="Steczkiewicz K."/>
            <person name="Masonjones S."/>
            <person name="Liao H.L."/>
            <person name="Gajdeczka M.T."/>
            <person name="Anike F."/>
            <person name="Vuek A."/>
            <person name="Anishchenko I.M."/>
            <person name="Voigt K."/>
            <person name="de Hoog G.S."/>
            <person name="Smith M.E."/>
            <person name="Heitman J."/>
            <person name="Vilgalys R."/>
            <person name="Stajich J.E."/>
        </authorList>
    </citation>
    <scope>NUCLEOTIDE SEQUENCE [LARGE SCALE GENOMIC DNA]</scope>
    <source>
        <strain evidence="2 3">LSU 92-RS-03</strain>
    </source>
</reference>
<comment type="caution">
    <text evidence="2">The sequence shown here is derived from an EMBL/GenBank/DDBJ whole genome shotgun (WGS) entry which is preliminary data.</text>
</comment>
<proteinExistence type="predicted"/>